<dbReference type="InterPro" id="IPR013783">
    <property type="entry name" value="Ig-like_fold"/>
</dbReference>
<evidence type="ECO:0000256" key="1">
    <source>
        <dbReference type="ARBA" id="ARBA00022737"/>
    </source>
</evidence>
<feature type="domain" description="Fibronectin type-III" evidence="2">
    <location>
        <begin position="109"/>
        <end position="200"/>
    </location>
</feature>
<proteinExistence type="predicted"/>
<dbReference type="InterPro" id="IPR036116">
    <property type="entry name" value="FN3_sf"/>
</dbReference>
<dbReference type="PANTHER" id="PTHR46708:SF2">
    <property type="entry name" value="FIBRONECTIN TYPE-III DOMAIN-CONTAINING PROTEIN"/>
    <property type="match status" value="1"/>
</dbReference>
<dbReference type="CDD" id="cd00063">
    <property type="entry name" value="FN3"/>
    <property type="match status" value="2"/>
</dbReference>
<gene>
    <name evidence="3" type="ORF">TPSB3V08_LOCUS13892</name>
</gene>
<dbReference type="SUPFAM" id="SSF49265">
    <property type="entry name" value="Fibronectin type III"/>
    <property type="match status" value="1"/>
</dbReference>
<dbReference type="InterPro" id="IPR003961">
    <property type="entry name" value="FN3_dom"/>
</dbReference>
<dbReference type="SMART" id="SM00060">
    <property type="entry name" value="FN3"/>
    <property type="match status" value="2"/>
</dbReference>
<accession>A0A7R9DTI0</accession>
<evidence type="ECO:0000259" key="2">
    <source>
        <dbReference type="PROSITE" id="PS50853"/>
    </source>
</evidence>
<reference evidence="3" key="1">
    <citation type="submission" date="2020-11" db="EMBL/GenBank/DDBJ databases">
        <authorList>
            <person name="Tran Van P."/>
        </authorList>
    </citation>
    <scope>NUCLEOTIDE SEQUENCE</scope>
</reference>
<protein>
    <recommendedName>
        <fullName evidence="2">Fibronectin type-III domain-containing protein</fullName>
    </recommendedName>
</protein>
<dbReference type="Pfam" id="PF00041">
    <property type="entry name" value="fn3"/>
    <property type="match status" value="1"/>
</dbReference>
<feature type="domain" description="Fibronectin type-III" evidence="2">
    <location>
        <begin position="14"/>
        <end position="108"/>
    </location>
</feature>
<dbReference type="EMBL" id="OD031959">
    <property type="protein sequence ID" value="CAD7420477.1"/>
    <property type="molecule type" value="Genomic_DNA"/>
</dbReference>
<dbReference type="AlphaFoldDB" id="A0A7R9DTI0"/>
<dbReference type="Gene3D" id="2.60.40.10">
    <property type="entry name" value="Immunoglobulins"/>
    <property type="match status" value="2"/>
</dbReference>
<keyword evidence="1" id="KW-0677">Repeat</keyword>
<dbReference type="InterPro" id="IPR050991">
    <property type="entry name" value="ECM_Regulatory_Proteins"/>
</dbReference>
<sequence length="202" mass="21436">MPLIGNNICTAPEAVADLSVDATSSSSLHVDWNTSSSCTQRFTVSWCAVQEGRTDPCYSRDVAADTTEFEISGVSGCTNYLVSVLAVGGTGAHSSSSALGLTGVTVPGSVEDLDAFVVDSDHFVVQWSPPVDNPNCAMAYSVCYTTERSKYEVCDNTHYTTWGNTLMVEACTNYSITVAALGETSSRSGNYTVTLLTGKEYL</sequence>
<dbReference type="PROSITE" id="PS50853">
    <property type="entry name" value="FN3"/>
    <property type="match status" value="2"/>
</dbReference>
<evidence type="ECO:0000313" key="3">
    <source>
        <dbReference type="EMBL" id="CAD7420477.1"/>
    </source>
</evidence>
<name>A0A7R9DTI0_TIMPO</name>
<organism evidence="3">
    <name type="scientific">Timema poppense</name>
    <name type="common">Walking stick</name>
    <dbReference type="NCBI Taxonomy" id="170557"/>
    <lineage>
        <taxon>Eukaryota</taxon>
        <taxon>Metazoa</taxon>
        <taxon>Ecdysozoa</taxon>
        <taxon>Arthropoda</taxon>
        <taxon>Hexapoda</taxon>
        <taxon>Insecta</taxon>
        <taxon>Pterygota</taxon>
        <taxon>Neoptera</taxon>
        <taxon>Polyneoptera</taxon>
        <taxon>Phasmatodea</taxon>
        <taxon>Timematodea</taxon>
        <taxon>Timematoidea</taxon>
        <taxon>Timematidae</taxon>
        <taxon>Timema</taxon>
    </lineage>
</organism>
<dbReference type="PANTHER" id="PTHR46708">
    <property type="entry name" value="TENASCIN"/>
    <property type="match status" value="1"/>
</dbReference>